<feature type="coiled-coil region" evidence="1">
    <location>
        <begin position="77"/>
        <end position="104"/>
    </location>
</feature>
<reference evidence="4" key="2">
    <citation type="submission" date="2015-01" db="EMBL/GenBank/DDBJ databases">
        <title>Evolutionary Origins and Diversification of the Mycorrhizal Mutualists.</title>
        <authorList>
            <consortium name="DOE Joint Genome Institute"/>
            <consortium name="Mycorrhizal Genomics Consortium"/>
            <person name="Kohler A."/>
            <person name="Kuo A."/>
            <person name="Nagy L.G."/>
            <person name="Floudas D."/>
            <person name="Copeland A."/>
            <person name="Barry K.W."/>
            <person name="Cichocki N."/>
            <person name="Veneault-Fourrey C."/>
            <person name="LaButti K."/>
            <person name="Lindquist E.A."/>
            <person name="Lipzen A."/>
            <person name="Lundell T."/>
            <person name="Morin E."/>
            <person name="Murat C."/>
            <person name="Riley R."/>
            <person name="Ohm R."/>
            <person name="Sun H."/>
            <person name="Tunlid A."/>
            <person name="Henrissat B."/>
            <person name="Grigoriev I.V."/>
            <person name="Hibbett D.S."/>
            <person name="Martin F."/>
        </authorList>
    </citation>
    <scope>NUCLEOTIDE SEQUENCE [LARGE SCALE GENOMIC DNA]</scope>
    <source>
        <strain evidence="4">Zn</strain>
    </source>
</reference>
<proteinExistence type="predicted"/>
<feature type="region of interest" description="Disordered" evidence="2">
    <location>
        <begin position="18"/>
        <end position="40"/>
    </location>
</feature>
<name>A0A0C3CW44_OIDMZ</name>
<evidence type="ECO:0000256" key="2">
    <source>
        <dbReference type="SAM" id="MobiDB-lite"/>
    </source>
</evidence>
<protein>
    <recommendedName>
        <fullName evidence="5">DUF4238 domain-containing protein</fullName>
    </recommendedName>
</protein>
<dbReference type="STRING" id="913774.A0A0C3CW44"/>
<feature type="compositionally biased region" description="Basic residues" evidence="2">
    <location>
        <begin position="26"/>
        <end position="40"/>
    </location>
</feature>
<keyword evidence="4" id="KW-1185">Reference proteome</keyword>
<evidence type="ECO:0000256" key="1">
    <source>
        <dbReference type="SAM" id="Coils"/>
    </source>
</evidence>
<dbReference type="AlphaFoldDB" id="A0A0C3CW44"/>
<dbReference type="HOGENOM" id="CLU_022619_0_0_1"/>
<dbReference type="EMBL" id="KN832892">
    <property type="protein sequence ID" value="KIM93932.1"/>
    <property type="molecule type" value="Genomic_DNA"/>
</dbReference>
<evidence type="ECO:0008006" key="5">
    <source>
        <dbReference type="Google" id="ProtNLM"/>
    </source>
</evidence>
<evidence type="ECO:0000313" key="4">
    <source>
        <dbReference type="Proteomes" id="UP000054321"/>
    </source>
</evidence>
<organism evidence="3 4">
    <name type="scientific">Oidiodendron maius (strain Zn)</name>
    <dbReference type="NCBI Taxonomy" id="913774"/>
    <lineage>
        <taxon>Eukaryota</taxon>
        <taxon>Fungi</taxon>
        <taxon>Dikarya</taxon>
        <taxon>Ascomycota</taxon>
        <taxon>Pezizomycotina</taxon>
        <taxon>Leotiomycetes</taxon>
        <taxon>Leotiomycetes incertae sedis</taxon>
        <taxon>Myxotrichaceae</taxon>
        <taxon>Oidiodendron</taxon>
    </lineage>
</organism>
<gene>
    <name evidence="3" type="ORF">OIDMADRAFT_35386</name>
</gene>
<dbReference type="OrthoDB" id="5340163at2759"/>
<dbReference type="Pfam" id="PF14022">
    <property type="entry name" value="DUF4238"/>
    <property type="match status" value="1"/>
</dbReference>
<keyword evidence="1" id="KW-0175">Coiled coil</keyword>
<dbReference type="InParanoid" id="A0A0C3CW44"/>
<sequence length="578" mass="66711">MAQYQHYIPQFLLRNFSHPYQPPKGHGAKKKGHRHVEKGKHKGDKVLNVVDLTSDEPQLIEAPVSRWFGQEEMYSDVFDTSKAKKDVEQELSKLESQTAVILQKVKKAHENGDAGICLTRVERNKLRKFLFIMKYRGPGFFEKYISEDPQAYTSEDKHSLRDYMAEKGFITPRDVWLHNLRAILYLDMDAEGKWMTTLQDLMFPADASLFIFHAQYSYIAFCTPAEKDKEFILTDQGYNLFEGPTHNTFCAKTGDYVGDTYLCFHEFGPVSPRLIIILRSSALPEALEDKNSKVKKARQRMLYAASAQFPEPENVRSILEDLPVAKAMNSYSIVVNGRLEYAPGESGTPRSRDRFTFRFWPISTNHVNIINSIFLDNLLRCNSIVFGSRIPFRQTLEAYMTTQAHGFKKIDVGEYGAKTTRLVCLQKLAIVLKKLGVENVPIFSDETGKGSKPFTRSLDDDWLEVFKRMFEGGTSQTFLKDLEQSWRLYQFESQIMKWTIGLESNLRKNALTCVLDIILKHHPRRVWLYVKHLRWMTSKEYAMHQQKYVGTGPIYAAKTASLFKQGIEDFIVKEMASR</sequence>
<reference evidence="3 4" key="1">
    <citation type="submission" date="2014-04" db="EMBL/GenBank/DDBJ databases">
        <authorList>
            <consortium name="DOE Joint Genome Institute"/>
            <person name="Kuo A."/>
            <person name="Martino E."/>
            <person name="Perotto S."/>
            <person name="Kohler A."/>
            <person name="Nagy L.G."/>
            <person name="Floudas D."/>
            <person name="Copeland A."/>
            <person name="Barry K.W."/>
            <person name="Cichocki N."/>
            <person name="Veneault-Fourrey C."/>
            <person name="LaButti K."/>
            <person name="Lindquist E.A."/>
            <person name="Lipzen A."/>
            <person name="Lundell T."/>
            <person name="Morin E."/>
            <person name="Murat C."/>
            <person name="Sun H."/>
            <person name="Tunlid A."/>
            <person name="Henrissat B."/>
            <person name="Grigoriev I.V."/>
            <person name="Hibbett D.S."/>
            <person name="Martin F."/>
            <person name="Nordberg H.P."/>
            <person name="Cantor M.N."/>
            <person name="Hua S.X."/>
        </authorList>
    </citation>
    <scope>NUCLEOTIDE SEQUENCE [LARGE SCALE GENOMIC DNA]</scope>
    <source>
        <strain evidence="3 4">Zn</strain>
    </source>
</reference>
<accession>A0A0C3CW44</accession>
<dbReference type="Proteomes" id="UP000054321">
    <property type="component" value="Unassembled WGS sequence"/>
</dbReference>
<evidence type="ECO:0000313" key="3">
    <source>
        <dbReference type="EMBL" id="KIM93932.1"/>
    </source>
</evidence>
<dbReference type="InterPro" id="IPR025332">
    <property type="entry name" value="DUF4238"/>
</dbReference>